<dbReference type="Gene3D" id="3.40.50.2300">
    <property type="match status" value="1"/>
</dbReference>
<keyword evidence="6" id="KW-0597">Phosphoprotein</keyword>
<organism evidence="10 11">
    <name type="scientific">Paenibacillus konkukensis</name>
    <dbReference type="NCBI Taxonomy" id="2020716"/>
    <lineage>
        <taxon>Bacteria</taxon>
        <taxon>Bacillati</taxon>
        <taxon>Bacillota</taxon>
        <taxon>Bacilli</taxon>
        <taxon>Bacillales</taxon>
        <taxon>Paenibacillaceae</taxon>
        <taxon>Paenibacillus</taxon>
    </lineage>
</organism>
<gene>
    <name evidence="10" type="primary">yehT_4</name>
    <name evidence="10" type="ORF">SK3146_03925</name>
</gene>
<dbReference type="SMART" id="SM00448">
    <property type="entry name" value="REC"/>
    <property type="match status" value="1"/>
</dbReference>
<sequence>MKGRGRKLFSVVIVEDEKPILDLMKHIISQNGFYSIVGVFTNPAEALAQWESLRPDVAFLDVEIPKMSGLELAGKINEISDQTEIIFTTAYKQYALDAFGVNAFDYLLKPVTPAAIDKVAQRLAKKRGLLQTGEMKRSVSIQCFGGFEVVNADGIPVRWPTRKTEELFAYFLCHPGQILNKWHLADLLWGDMDEERASHNLHNTIYRLKKILREHEIEMVIQKKNTGYMLHTGTYLYDLLEFQQYGDGCLKEGEANPLMERLYSMYKGPLFDKKGYFWKSRMEEAYGELYIAFVRALVKRDLSAGDLKQAEKRIQACLYNYPLHEEINQEMVELYLRLGRTDRAEKHYKRFKAAYIQELGIEPPYLLKDRLADAWNQKT</sequence>
<dbReference type="Pfam" id="PF03704">
    <property type="entry name" value="BTAD"/>
    <property type="match status" value="1"/>
</dbReference>
<name>A0ABY4RRT1_9BACL</name>
<comment type="similarity">
    <text evidence="1">Belongs to the AfsR/DnrI/RedD regulatory family.</text>
</comment>
<dbReference type="PROSITE" id="PS51755">
    <property type="entry name" value="OMPR_PHOB"/>
    <property type="match status" value="1"/>
</dbReference>
<dbReference type="Gene3D" id="1.10.10.10">
    <property type="entry name" value="Winged helix-like DNA-binding domain superfamily/Winged helix DNA-binding domain"/>
    <property type="match status" value="1"/>
</dbReference>
<evidence type="ECO:0000256" key="5">
    <source>
        <dbReference type="ARBA" id="ARBA00023163"/>
    </source>
</evidence>
<evidence type="ECO:0000256" key="2">
    <source>
        <dbReference type="ARBA" id="ARBA00023012"/>
    </source>
</evidence>
<dbReference type="Proteomes" id="UP001057134">
    <property type="component" value="Chromosome"/>
</dbReference>
<keyword evidence="2" id="KW-0902">Two-component regulatory system</keyword>
<evidence type="ECO:0000313" key="10">
    <source>
        <dbReference type="EMBL" id="UQZ84670.1"/>
    </source>
</evidence>
<evidence type="ECO:0000259" key="9">
    <source>
        <dbReference type="PROSITE" id="PS51755"/>
    </source>
</evidence>
<dbReference type="SUPFAM" id="SSF48452">
    <property type="entry name" value="TPR-like"/>
    <property type="match status" value="1"/>
</dbReference>
<dbReference type="SUPFAM" id="SSF46894">
    <property type="entry name" value="C-terminal effector domain of the bipartite response regulators"/>
    <property type="match status" value="1"/>
</dbReference>
<evidence type="ECO:0000256" key="7">
    <source>
        <dbReference type="PROSITE-ProRule" id="PRU01091"/>
    </source>
</evidence>
<dbReference type="Gene3D" id="1.25.40.10">
    <property type="entry name" value="Tetratricopeptide repeat domain"/>
    <property type="match status" value="1"/>
</dbReference>
<evidence type="ECO:0000256" key="4">
    <source>
        <dbReference type="ARBA" id="ARBA00023125"/>
    </source>
</evidence>
<proteinExistence type="inferred from homology"/>
<evidence type="ECO:0000256" key="1">
    <source>
        <dbReference type="ARBA" id="ARBA00005820"/>
    </source>
</evidence>
<dbReference type="EMBL" id="CP027059">
    <property type="protein sequence ID" value="UQZ84670.1"/>
    <property type="molecule type" value="Genomic_DNA"/>
</dbReference>
<dbReference type="InterPro" id="IPR011990">
    <property type="entry name" value="TPR-like_helical_dom_sf"/>
</dbReference>
<evidence type="ECO:0000313" key="11">
    <source>
        <dbReference type="Proteomes" id="UP001057134"/>
    </source>
</evidence>
<evidence type="ECO:0000256" key="6">
    <source>
        <dbReference type="PROSITE-ProRule" id="PRU00169"/>
    </source>
</evidence>
<dbReference type="InterPro" id="IPR001867">
    <property type="entry name" value="OmpR/PhoB-type_DNA-bd"/>
</dbReference>
<dbReference type="InterPro" id="IPR016032">
    <property type="entry name" value="Sig_transdc_resp-reg_C-effctor"/>
</dbReference>
<keyword evidence="4 7" id="KW-0238">DNA-binding</keyword>
<evidence type="ECO:0000259" key="8">
    <source>
        <dbReference type="PROSITE" id="PS50110"/>
    </source>
</evidence>
<feature type="DNA-binding region" description="OmpR/PhoB-type" evidence="7">
    <location>
        <begin position="127"/>
        <end position="232"/>
    </location>
</feature>
<dbReference type="Pfam" id="PF00072">
    <property type="entry name" value="Response_reg"/>
    <property type="match status" value="1"/>
</dbReference>
<dbReference type="SUPFAM" id="SSF52172">
    <property type="entry name" value="CheY-like"/>
    <property type="match status" value="1"/>
</dbReference>
<keyword evidence="11" id="KW-1185">Reference proteome</keyword>
<feature type="domain" description="Response regulatory" evidence="8">
    <location>
        <begin position="10"/>
        <end position="124"/>
    </location>
</feature>
<dbReference type="RefSeq" id="WP_249860415.1">
    <property type="nucleotide sequence ID" value="NZ_CP027059.1"/>
</dbReference>
<dbReference type="InterPro" id="IPR011006">
    <property type="entry name" value="CheY-like_superfamily"/>
</dbReference>
<dbReference type="SMART" id="SM00862">
    <property type="entry name" value="Trans_reg_C"/>
    <property type="match status" value="1"/>
</dbReference>
<dbReference type="PANTHER" id="PTHR35807">
    <property type="entry name" value="TRANSCRIPTIONAL REGULATOR REDD-RELATED"/>
    <property type="match status" value="1"/>
</dbReference>
<evidence type="ECO:0000256" key="3">
    <source>
        <dbReference type="ARBA" id="ARBA00023015"/>
    </source>
</evidence>
<dbReference type="InterPro" id="IPR051677">
    <property type="entry name" value="AfsR-DnrI-RedD_regulator"/>
</dbReference>
<accession>A0ABY4RRT1</accession>
<reference evidence="10" key="1">
    <citation type="submission" date="2018-02" db="EMBL/GenBank/DDBJ databases">
        <authorList>
            <person name="Kim S.-K."/>
            <person name="Jung H.-I."/>
            <person name="Lee S.-W."/>
        </authorList>
    </citation>
    <scope>NUCLEOTIDE SEQUENCE</scope>
    <source>
        <strain evidence="10">SK3146</strain>
    </source>
</reference>
<dbReference type="Pfam" id="PF00486">
    <property type="entry name" value="Trans_reg_C"/>
    <property type="match status" value="1"/>
</dbReference>
<protein>
    <submittedName>
        <fullName evidence="10">Transcriptional regulatory protein YehT</fullName>
    </submittedName>
</protein>
<reference evidence="10" key="2">
    <citation type="journal article" date="2021" name="J Anim Sci Technol">
        <title>Complete genome sequence of Paenibacillus konkukensis sp. nov. SK3146 as a potential probiotic strain.</title>
        <authorList>
            <person name="Jung H.I."/>
            <person name="Park S."/>
            <person name="Niu K.M."/>
            <person name="Lee S.W."/>
            <person name="Kothari D."/>
            <person name="Yi K.J."/>
            <person name="Kim S.K."/>
        </authorList>
    </citation>
    <scope>NUCLEOTIDE SEQUENCE</scope>
    <source>
        <strain evidence="10">SK3146</strain>
    </source>
</reference>
<feature type="domain" description="OmpR/PhoB-type" evidence="9">
    <location>
        <begin position="127"/>
        <end position="232"/>
    </location>
</feature>
<dbReference type="InterPro" id="IPR001789">
    <property type="entry name" value="Sig_transdc_resp-reg_receiver"/>
</dbReference>
<dbReference type="InterPro" id="IPR036388">
    <property type="entry name" value="WH-like_DNA-bd_sf"/>
</dbReference>
<keyword evidence="5" id="KW-0804">Transcription</keyword>
<feature type="modified residue" description="4-aspartylphosphate" evidence="6">
    <location>
        <position position="61"/>
    </location>
</feature>
<dbReference type="PROSITE" id="PS50110">
    <property type="entry name" value="RESPONSE_REGULATORY"/>
    <property type="match status" value="1"/>
</dbReference>
<dbReference type="InterPro" id="IPR005158">
    <property type="entry name" value="BTAD"/>
</dbReference>
<dbReference type="SMART" id="SM01043">
    <property type="entry name" value="BTAD"/>
    <property type="match status" value="1"/>
</dbReference>
<keyword evidence="3" id="KW-0805">Transcription regulation</keyword>